<evidence type="ECO:0008006" key="4">
    <source>
        <dbReference type="Google" id="ProtNLM"/>
    </source>
</evidence>
<feature type="region of interest" description="Disordered" evidence="1">
    <location>
        <begin position="112"/>
        <end position="135"/>
    </location>
</feature>
<proteinExistence type="predicted"/>
<evidence type="ECO:0000313" key="3">
    <source>
        <dbReference type="Proteomes" id="UP000199356"/>
    </source>
</evidence>
<accession>A0A1I5S4E0</accession>
<sequence>MADAFDPDRAEAALDVLIALVREEVEAIHAGDLQAVADLYPRKRDKMEHAETLLRGLAPVLADAPHTALRAKVATLKELVAEDERLLARVTEATGEVAAELRRIRDRHGLGGLYGRGGQRRDPGATPRARLDQSF</sequence>
<dbReference type="RefSeq" id="WP_093422593.1">
    <property type="nucleotide sequence ID" value="NZ_FOXA01000010.1"/>
</dbReference>
<keyword evidence="3" id="KW-1185">Reference proteome</keyword>
<dbReference type="Proteomes" id="UP000199356">
    <property type="component" value="Unassembled WGS sequence"/>
</dbReference>
<gene>
    <name evidence="2" type="ORF">SAMN04488047_11038</name>
</gene>
<dbReference type="OrthoDB" id="7866198at2"/>
<name>A0A1I5S4E0_9RHOB</name>
<evidence type="ECO:0000313" key="2">
    <source>
        <dbReference type="EMBL" id="SFP65643.1"/>
    </source>
</evidence>
<evidence type="ECO:0000256" key="1">
    <source>
        <dbReference type="SAM" id="MobiDB-lite"/>
    </source>
</evidence>
<protein>
    <recommendedName>
        <fullName evidence="4">FlgN protein</fullName>
    </recommendedName>
</protein>
<dbReference type="AlphaFoldDB" id="A0A1I5S4E0"/>
<reference evidence="2 3" key="1">
    <citation type="submission" date="2016-10" db="EMBL/GenBank/DDBJ databases">
        <authorList>
            <person name="de Groot N.N."/>
        </authorList>
    </citation>
    <scope>NUCLEOTIDE SEQUENCE [LARGE SCALE GENOMIC DNA]</scope>
    <source>
        <strain evidence="2 3">DSM 19547</strain>
    </source>
</reference>
<dbReference type="EMBL" id="FOXA01000010">
    <property type="protein sequence ID" value="SFP65643.1"/>
    <property type="molecule type" value="Genomic_DNA"/>
</dbReference>
<dbReference type="STRING" id="441119.SAMN04488047_11038"/>
<organism evidence="2 3">
    <name type="scientific">Tranquillimonas alkanivorans</name>
    <dbReference type="NCBI Taxonomy" id="441119"/>
    <lineage>
        <taxon>Bacteria</taxon>
        <taxon>Pseudomonadati</taxon>
        <taxon>Pseudomonadota</taxon>
        <taxon>Alphaproteobacteria</taxon>
        <taxon>Rhodobacterales</taxon>
        <taxon>Roseobacteraceae</taxon>
        <taxon>Tranquillimonas</taxon>
    </lineage>
</organism>